<dbReference type="Proteomes" id="UP001212326">
    <property type="component" value="Chromosome"/>
</dbReference>
<evidence type="ECO:0008006" key="3">
    <source>
        <dbReference type="Google" id="ProtNLM"/>
    </source>
</evidence>
<organism evidence="1 2">
    <name type="scientific">Streptomyces camelliae</name>
    <dbReference type="NCBI Taxonomy" id="3004093"/>
    <lineage>
        <taxon>Bacteria</taxon>
        <taxon>Bacillati</taxon>
        <taxon>Actinomycetota</taxon>
        <taxon>Actinomycetes</taxon>
        <taxon>Kitasatosporales</taxon>
        <taxon>Streptomycetaceae</taxon>
        <taxon>Streptomyces</taxon>
    </lineage>
</organism>
<keyword evidence="2" id="KW-1185">Reference proteome</keyword>
<sequence>MGVLTSLLDGGIAFLDRAESSTALGNSRFPYVIDANSKGEDFIAGIRVGGVFGETLDSGAGRTLRDLRDRRVSLSLIGAFMNDLAETMERTAPGSVRYGADVAGLRRESDGTWTSVARDGSPLVTSDCVVLATGGHEDIRATAARHGVPAERMVGSAQLLRGDFDAVAEVLRKDGTAVILGGSHSGFATAELLLKRFGDSISRNGLALIHRGLALSYENLGEARSARADHAQRHEVCPESGKVNRFHGLRAGPRALCLRALRGHEPRLRLYESGSPSAYGLLARADLLVHATGYRPRHVPLFGHDGRPIWLGVRAGAVDDRCRLVDTRHKPVPGVFGLGLGYAQSDAWGRRRVGVNTFHGPDSEHIVSQVLHTTSLSAAVGTT</sequence>
<evidence type="ECO:0000313" key="2">
    <source>
        <dbReference type="Proteomes" id="UP001212326"/>
    </source>
</evidence>
<reference evidence="1 2" key="1">
    <citation type="submission" date="2022-12" db="EMBL/GenBank/DDBJ databases">
        <authorList>
            <person name="Mo P."/>
        </authorList>
    </citation>
    <scope>NUCLEOTIDE SEQUENCE [LARGE SCALE GENOMIC DNA]</scope>
    <source>
        <strain evidence="1 2">HUAS 2-6</strain>
    </source>
</reference>
<proteinExistence type="predicted"/>
<dbReference type="Gene3D" id="3.50.50.60">
    <property type="entry name" value="FAD/NAD(P)-binding domain"/>
    <property type="match status" value="1"/>
</dbReference>
<protein>
    <recommendedName>
        <fullName evidence="3">FAD/NAD(P)-binding domain-containing protein</fullName>
    </recommendedName>
</protein>
<dbReference type="InterPro" id="IPR036188">
    <property type="entry name" value="FAD/NAD-bd_sf"/>
</dbReference>
<dbReference type="SUPFAM" id="SSF51905">
    <property type="entry name" value="FAD/NAD(P)-binding domain"/>
    <property type="match status" value="1"/>
</dbReference>
<dbReference type="RefSeq" id="WP_270082730.1">
    <property type="nucleotide sequence ID" value="NZ_CP115300.1"/>
</dbReference>
<name>A0ABY7P3J7_9ACTN</name>
<accession>A0ABY7P3J7</accession>
<gene>
    <name evidence="1" type="ORF">O1G22_20865</name>
</gene>
<evidence type="ECO:0000313" key="1">
    <source>
        <dbReference type="EMBL" id="WBO65108.1"/>
    </source>
</evidence>
<dbReference type="EMBL" id="CP115300">
    <property type="protein sequence ID" value="WBO65108.1"/>
    <property type="molecule type" value="Genomic_DNA"/>
</dbReference>